<proteinExistence type="predicted"/>
<keyword evidence="2" id="KW-1185">Reference proteome</keyword>
<dbReference type="EMBL" id="MU266353">
    <property type="protein sequence ID" value="KAH7928469.1"/>
    <property type="molecule type" value="Genomic_DNA"/>
</dbReference>
<protein>
    <submittedName>
        <fullName evidence="1">Uncharacterized protein</fullName>
    </submittedName>
</protein>
<evidence type="ECO:0000313" key="2">
    <source>
        <dbReference type="Proteomes" id="UP000790709"/>
    </source>
</evidence>
<organism evidence="1 2">
    <name type="scientific">Leucogyrophana mollusca</name>
    <dbReference type="NCBI Taxonomy" id="85980"/>
    <lineage>
        <taxon>Eukaryota</taxon>
        <taxon>Fungi</taxon>
        <taxon>Dikarya</taxon>
        <taxon>Basidiomycota</taxon>
        <taxon>Agaricomycotina</taxon>
        <taxon>Agaricomycetes</taxon>
        <taxon>Agaricomycetidae</taxon>
        <taxon>Boletales</taxon>
        <taxon>Boletales incertae sedis</taxon>
        <taxon>Leucogyrophana</taxon>
    </lineage>
</organism>
<evidence type="ECO:0000313" key="1">
    <source>
        <dbReference type="EMBL" id="KAH7928469.1"/>
    </source>
</evidence>
<comment type="caution">
    <text evidence="1">The sequence shown here is derived from an EMBL/GenBank/DDBJ whole genome shotgun (WGS) entry which is preliminary data.</text>
</comment>
<accession>A0ACB8BS44</accession>
<name>A0ACB8BS44_9AGAM</name>
<gene>
    <name evidence="1" type="ORF">BV22DRAFT_1030782</name>
</gene>
<sequence>MTREVFWRPLLRYFRDEARNAWGTREGAVAIVLLPAFFVYQYFRRFGRFLAAHQTVFQVGPFWRMVTHRGAPADFGRMDLESSPASVPLPGTPLKLWIPFHPADKLPAPAIAWLIETSTDPEVIATAARMVPDVEWPVELDILPAYLQLCDAFKGCFVSVADTSGGWQLAPLGQERAVACGKALVHLYCNRSYLEFKPYWRGGFWHPRLFHLFACLRRDCYDRGTAFICDIGFFLFSRRHDQFPQVPDTCHTWVSHLLPHLLSVLAGDEVRQIAVEVTIGLVTRPFPPRKILADCLLSAAIVMGVDVDKRELVNFDKGSVAEMLLRRTLQILLTACRTEAPMNVESHAMRLLQPLSLCFDAGIEPDFGACRSKECGCEVMEWGWHTCQSMVGKLWSTDELSDPDDAMSEEERSEIWRTARAALHLSASLACCGYHDNPYYQCTRWRPNYGGHRGRPVIDGPDWAIRFLNEHYDARDPIAVADTYTMLSQARDIHQWADSPAFVGAIIHAMGPDQPTRVRHSALRAAWEIRCALGFPKDAIRSLLPDFIVALHSAVTTNLDPPDSTTVTDSVNRFIDEGRDLCYLQIIFALTQNSGGVYDDHLRDAGHFHRCLDVAKHTGASYYMLSVYLIAIVETLQARDTDRGFFDTFDLDLRSQHHRSAWVRLSSSPGHEIQEHEQALPAMITSMRKCRKANANTVPRDRVQEVHDKLQGYKPDTPVISPLAELLASWPKDEIC</sequence>
<dbReference type="Proteomes" id="UP000790709">
    <property type="component" value="Unassembled WGS sequence"/>
</dbReference>
<reference evidence="1" key="1">
    <citation type="journal article" date="2021" name="New Phytol.">
        <title>Evolutionary innovations through gain and loss of genes in the ectomycorrhizal Boletales.</title>
        <authorList>
            <person name="Wu G."/>
            <person name="Miyauchi S."/>
            <person name="Morin E."/>
            <person name="Kuo A."/>
            <person name="Drula E."/>
            <person name="Varga T."/>
            <person name="Kohler A."/>
            <person name="Feng B."/>
            <person name="Cao Y."/>
            <person name="Lipzen A."/>
            <person name="Daum C."/>
            <person name="Hundley H."/>
            <person name="Pangilinan J."/>
            <person name="Johnson J."/>
            <person name="Barry K."/>
            <person name="LaButti K."/>
            <person name="Ng V."/>
            <person name="Ahrendt S."/>
            <person name="Min B."/>
            <person name="Choi I.G."/>
            <person name="Park H."/>
            <person name="Plett J.M."/>
            <person name="Magnuson J."/>
            <person name="Spatafora J.W."/>
            <person name="Nagy L.G."/>
            <person name="Henrissat B."/>
            <person name="Grigoriev I.V."/>
            <person name="Yang Z.L."/>
            <person name="Xu J."/>
            <person name="Martin F.M."/>
        </authorList>
    </citation>
    <scope>NUCLEOTIDE SEQUENCE</scope>
    <source>
        <strain evidence="1">KUC20120723A-06</strain>
    </source>
</reference>